<reference evidence="2 3" key="1">
    <citation type="journal article" date="2016" name="Nat. Commun.">
        <title>Thousands of microbial genomes shed light on interconnected biogeochemical processes in an aquifer system.</title>
        <authorList>
            <person name="Anantharaman K."/>
            <person name="Brown C.T."/>
            <person name="Hug L.A."/>
            <person name="Sharon I."/>
            <person name="Castelle C.J."/>
            <person name="Probst A.J."/>
            <person name="Thomas B.C."/>
            <person name="Singh A."/>
            <person name="Wilkins M.J."/>
            <person name="Karaoz U."/>
            <person name="Brodie E.L."/>
            <person name="Williams K.H."/>
            <person name="Hubbard S.S."/>
            <person name="Banfield J.F."/>
        </authorList>
    </citation>
    <scope>NUCLEOTIDE SEQUENCE [LARGE SCALE GENOMIC DNA]</scope>
</reference>
<keyword evidence="1" id="KW-1133">Transmembrane helix</keyword>
<evidence type="ECO:0008006" key="4">
    <source>
        <dbReference type="Google" id="ProtNLM"/>
    </source>
</evidence>
<dbReference type="AlphaFoldDB" id="A0A1F7X074"/>
<dbReference type="Proteomes" id="UP000178735">
    <property type="component" value="Unassembled WGS sequence"/>
</dbReference>
<organism evidence="2 3">
    <name type="scientific">Candidatus Wallbacteria bacterium GWC2_49_35</name>
    <dbReference type="NCBI Taxonomy" id="1817813"/>
    <lineage>
        <taxon>Bacteria</taxon>
        <taxon>Candidatus Walliibacteriota</taxon>
    </lineage>
</organism>
<dbReference type="STRING" id="1817813.A2008_09570"/>
<keyword evidence="1" id="KW-0812">Transmembrane</keyword>
<keyword evidence="1" id="KW-0472">Membrane</keyword>
<evidence type="ECO:0000313" key="3">
    <source>
        <dbReference type="Proteomes" id="UP000178735"/>
    </source>
</evidence>
<gene>
    <name evidence="2" type="ORF">A2008_09570</name>
</gene>
<evidence type="ECO:0000256" key="1">
    <source>
        <dbReference type="SAM" id="Phobius"/>
    </source>
</evidence>
<evidence type="ECO:0000313" key="2">
    <source>
        <dbReference type="EMBL" id="OGM08293.1"/>
    </source>
</evidence>
<comment type="caution">
    <text evidence="2">The sequence shown here is derived from an EMBL/GenBank/DDBJ whole genome shotgun (WGS) entry which is preliminary data.</text>
</comment>
<sequence>MMMKTPPLTAYKIRVPLHAAAEGSGKKGNTLAFVLIFLTILSFLMVPIINIFTYSSMTAVKSKNALIALNLALQTIEEIKSKPFDDVVSMLPSDRKPFEGDWIDDASGSVKYPEYYKMFRKNIEVKTDKDFSPANKKIKRIVVTVFWDELNDERRRLTHAIKLATCISAE</sequence>
<accession>A0A1F7X074</accession>
<feature type="transmembrane region" description="Helical" evidence="1">
    <location>
        <begin position="31"/>
        <end position="53"/>
    </location>
</feature>
<proteinExistence type="predicted"/>
<protein>
    <recommendedName>
        <fullName evidence="4">Type 4 fimbrial biogenesis protein PilX N-terminal domain-containing protein</fullName>
    </recommendedName>
</protein>
<name>A0A1F7X074_9BACT</name>
<dbReference type="EMBL" id="MGFH01000019">
    <property type="protein sequence ID" value="OGM08293.1"/>
    <property type="molecule type" value="Genomic_DNA"/>
</dbReference>